<gene>
    <name evidence="2" type="ORF">EGW08_022904</name>
</gene>
<dbReference type="AlphaFoldDB" id="A0A3S0Z8M8"/>
<name>A0A3S0Z8M8_ELYCH</name>
<evidence type="ECO:0000256" key="1">
    <source>
        <dbReference type="SAM" id="MobiDB-lite"/>
    </source>
</evidence>
<protein>
    <submittedName>
        <fullName evidence="2">Uncharacterized protein</fullName>
    </submittedName>
</protein>
<feature type="region of interest" description="Disordered" evidence="1">
    <location>
        <begin position="327"/>
        <end position="356"/>
    </location>
</feature>
<feature type="compositionally biased region" description="Basic and acidic residues" evidence="1">
    <location>
        <begin position="219"/>
        <end position="229"/>
    </location>
</feature>
<dbReference type="EMBL" id="RQTK01001722">
    <property type="protein sequence ID" value="RUS69337.1"/>
    <property type="molecule type" value="Genomic_DNA"/>
</dbReference>
<evidence type="ECO:0000313" key="2">
    <source>
        <dbReference type="EMBL" id="RUS69337.1"/>
    </source>
</evidence>
<organism evidence="2 3">
    <name type="scientific">Elysia chlorotica</name>
    <name type="common">Eastern emerald elysia</name>
    <name type="synonym">Sea slug</name>
    <dbReference type="NCBI Taxonomy" id="188477"/>
    <lineage>
        <taxon>Eukaryota</taxon>
        <taxon>Metazoa</taxon>
        <taxon>Spiralia</taxon>
        <taxon>Lophotrochozoa</taxon>
        <taxon>Mollusca</taxon>
        <taxon>Gastropoda</taxon>
        <taxon>Heterobranchia</taxon>
        <taxon>Euthyneura</taxon>
        <taxon>Panpulmonata</taxon>
        <taxon>Sacoglossa</taxon>
        <taxon>Placobranchoidea</taxon>
        <taxon>Plakobranchidae</taxon>
        <taxon>Elysia</taxon>
    </lineage>
</organism>
<dbReference type="Proteomes" id="UP000271974">
    <property type="component" value="Unassembled WGS sequence"/>
</dbReference>
<comment type="caution">
    <text evidence="2">The sequence shown here is derived from an EMBL/GenBank/DDBJ whole genome shotgun (WGS) entry which is preliminary data.</text>
</comment>
<evidence type="ECO:0000313" key="3">
    <source>
        <dbReference type="Proteomes" id="UP000271974"/>
    </source>
</evidence>
<feature type="compositionally biased region" description="Polar residues" evidence="1">
    <location>
        <begin position="344"/>
        <end position="356"/>
    </location>
</feature>
<proteinExistence type="predicted"/>
<feature type="region of interest" description="Disordered" evidence="1">
    <location>
        <begin position="217"/>
        <end position="240"/>
    </location>
</feature>
<feature type="compositionally biased region" description="Polar residues" evidence="1">
    <location>
        <begin position="230"/>
        <end position="240"/>
    </location>
</feature>
<feature type="region of interest" description="Disordered" evidence="1">
    <location>
        <begin position="267"/>
        <end position="295"/>
    </location>
</feature>
<sequence length="356" mass="39189">MNYLNQNVGNVPMNYLNYNFDSGSNNYLNQNFGNVPMNHLNHNFDNGHMNYLYQSFGNVPMNPLNQNFANVPMNPLNQNFANVPMNPLNQNFANVPMNPLNQNFASGPINPLNQNPGYVTSAINPMNQNLGTCPMNPLIHSLDNGQTGMNLNLGSRPHNNILRPSTLNQNPGNNLVNQSICRGFERPTNHKLVNASNEHADRSLTNSIIQQRNINIPRNPEKKSMDKENNNPNLQYPQSGWKSITDKVPPNQSKILSQQQFNIPITSQSESSIQHRSLNHTNTASSNQGNVTESVTHARSYESIDDLPCLSPDTIIRTLGPLVEDTPAVASSVSPSGSLSASSNQDSGFGTPSLSC</sequence>
<feature type="compositionally biased region" description="Low complexity" evidence="1">
    <location>
        <begin position="327"/>
        <end position="343"/>
    </location>
</feature>
<dbReference type="STRING" id="188477.A0A3S0Z8M8"/>
<keyword evidence="3" id="KW-1185">Reference proteome</keyword>
<reference evidence="2 3" key="1">
    <citation type="submission" date="2019-01" db="EMBL/GenBank/DDBJ databases">
        <title>A draft genome assembly of the solar-powered sea slug Elysia chlorotica.</title>
        <authorList>
            <person name="Cai H."/>
            <person name="Li Q."/>
            <person name="Fang X."/>
            <person name="Li J."/>
            <person name="Curtis N.E."/>
            <person name="Altenburger A."/>
            <person name="Shibata T."/>
            <person name="Feng M."/>
            <person name="Maeda T."/>
            <person name="Schwartz J.A."/>
            <person name="Shigenobu S."/>
            <person name="Lundholm N."/>
            <person name="Nishiyama T."/>
            <person name="Yang H."/>
            <person name="Hasebe M."/>
            <person name="Li S."/>
            <person name="Pierce S.K."/>
            <person name="Wang J."/>
        </authorList>
    </citation>
    <scope>NUCLEOTIDE SEQUENCE [LARGE SCALE GENOMIC DNA]</scope>
    <source>
        <strain evidence="2">EC2010</strain>
        <tissue evidence="2">Whole organism of an adult</tissue>
    </source>
</reference>
<accession>A0A3S0Z8M8</accession>